<dbReference type="Proteomes" id="UP001054857">
    <property type="component" value="Unassembled WGS sequence"/>
</dbReference>
<feature type="non-terminal residue" evidence="3">
    <location>
        <position position="1"/>
    </location>
</feature>
<accession>A0AAD3HMF8</accession>
<dbReference type="EMBL" id="BMAR01000015">
    <property type="protein sequence ID" value="GFR46804.1"/>
    <property type="molecule type" value="Genomic_DNA"/>
</dbReference>
<dbReference type="SMART" id="SM00992">
    <property type="entry name" value="YccV-like"/>
    <property type="match status" value="1"/>
</dbReference>
<dbReference type="PANTHER" id="PTHR48439:SF1">
    <property type="entry name" value="HEMIMETHYLATED DNA-BINDING DOMAIN-CONTAINING PROTEIN"/>
    <property type="match status" value="1"/>
</dbReference>
<dbReference type="GO" id="GO:0003677">
    <property type="term" value="F:DNA binding"/>
    <property type="evidence" value="ECO:0007669"/>
    <property type="project" value="InterPro"/>
</dbReference>
<evidence type="ECO:0000259" key="2">
    <source>
        <dbReference type="SMART" id="SM00992"/>
    </source>
</evidence>
<dbReference type="Gene3D" id="2.30.30.390">
    <property type="entry name" value="Hemimethylated DNA-binding domain"/>
    <property type="match status" value="1"/>
</dbReference>
<evidence type="ECO:0000313" key="3">
    <source>
        <dbReference type="EMBL" id="GFR46804.1"/>
    </source>
</evidence>
<dbReference type="InterPro" id="IPR001943">
    <property type="entry name" value="UVR_dom"/>
</dbReference>
<protein>
    <recommendedName>
        <fullName evidence="2">Hemimethylated DNA-binding domain-containing protein</fullName>
    </recommendedName>
</protein>
<evidence type="ECO:0000313" key="4">
    <source>
        <dbReference type="Proteomes" id="UP001054857"/>
    </source>
</evidence>
<dbReference type="InterPro" id="IPR036623">
    <property type="entry name" value="Hemimethylated_DNA-bd_sf"/>
</dbReference>
<evidence type="ECO:0000256" key="1">
    <source>
        <dbReference type="SAM" id="MobiDB-lite"/>
    </source>
</evidence>
<dbReference type="SUPFAM" id="SSF141255">
    <property type="entry name" value="YccV-like"/>
    <property type="match status" value="1"/>
</dbReference>
<name>A0AAD3HMF8_9CHLO</name>
<feature type="region of interest" description="Disordered" evidence="1">
    <location>
        <begin position="301"/>
        <end position="325"/>
    </location>
</feature>
<dbReference type="InterPro" id="IPR011722">
    <property type="entry name" value="Hemimethylated_DNA-bd_dom"/>
</dbReference>
<reference evidence="3 4" key="1">
    <citation type="journal article" date="2021" name="Sci. Rep.">
        <title>Genome sequencing of the multicellular alga Astrephomene provides insights into convergent evolution of germ-soma differentiation.</title>
        <authorList>
            <person name="Yamashita S."/>
            <person name="Yamamoto K."/>
            <person name="Matsuzaki R."/>
            <person name="Suzuki S."/>
            <person name="Yamaguchi H."/>
            <person name="Hirooka S."/>
            <person name="Minakuchi Y."/>
            <person name="Miyagishima S."/>
            <person name="Kawachi M."/>
            <person name="Toyoda A."/>
            <person name="Nozaki H."/>
        </authorList>
    </citation>
    <scope>NUCLEOTIDE SEQUENCE [LARGE SCALE GENOMIC DNA]</scope>
    <source>
        <strain evidence="3 4">NIES-4017</strain>
    </source>
</reference>
<dbReference type="PANTHER" id="PTHR48439">
    <property type="entry name" value="HEMIMETHYLATED DNA-BINDING DOMAIN-CONTAINING PROTEIN"/>
    <property type="match status" value="1"/>
</dbReference>
<organism evidence="3 4">
    <name type="scientific">Astrephomene gubernaculifera</name>
    <dbReference type="NCBI Taxonomy" id="47775"/>
    <lineage>
        <taxon>Eukaryota</taxon>
        <taxon>Viridiplantae</taxon>
        <taxon>Chlorophyta</taxon>
        <taxon>core chlorophytes</taxon>
        <taxon>Chlorophyceae</taxon>
        <taxon>CS clade</taxon>
        <taxon>Chlamydomonadales</taxon>
        <taxon>Astrephomenaceae</taxon>
        <taxon>Astrephomene</taxon>
    </lineage>
</organism>
<dbReference type="NCBIfam" id="TIGR02097">
    <property type="entry name" value="yccV"/>
    <property type="match status" value="1"/>
</dbReference>
<dbReference type="AlphaFoldDB" id="A0AAD3HMF8"/>
<dbReference type="Pfam" id="PF02151">
    <property type="entry name" value="UVR"/>
    <property type="match status" value="1"/>
</dbReference>
<keyword evidence="4" id="KW-1185">Reference proteome</keyword>
<comment type="caution">
    <text evidence="3">The sequence shown here is derived from an EMBL/GenBank/DDBJ whole genome shotgun (WGS) entry which is preliminary data.</text>
</comment>
<gene>
    <name evidence="3" type="ORF">Agub_g8437</name>
</gene>
<proteinExistence type="predicted"/>
<dbReference type="InterPro" id="IPR053189">
    <property type="entry name" value="Clp_protease_adapter_ClpF"/>
</dbReference>
<feature type="region of interest" description="Disordered" evidence="1">
    <location>
        <begin position="1"/>
        <end position="27"/>
    </location>
</feature>
<feature type="domain" description="Hemimethylated DNA-binding" evidence="2">
    <location>
        <begin position="219"/>
        <end position="356"/>
    </location>
</feature>
<sequence>MRVVSSHGVASARSGAQRIKPTSGRPSCRAVNPATFHMVGSVHHCGGFQQPARVWGKLVRCPASSGDFAEGAGSRDSESKVIRPAGERERSMLVNEEVVYFIFQLDLDTQLQRCLNYEAYEVAQEVRKKRQRVDEAVAAMRERKARNTGQPAAGVRLGAADWAAEGLRLRSEMQRAVEAENYSAAARYRDLLRQLDQETRRAAALAAEWDTAPGGAPAGPRLRLGQRVLHRQLGYRGVVVGWDPACCESEDWAVQAKVEALRRGTRQPFYHLLVDARDWEYDAHLPPVAYVAEELLTAPELESSEGGVRGGTSSSSRSSGGGRSWSEVYGSDPLQHPYMYILFLGVDGRGDCVPCRQLRDKYNVARRDVYRPGEE</sequence>
<dbReference type="Pfam" id="PF08755">
    <property type="entry name" value="YccV-like"/>
    <property type="match status" value="1"/>
</dbReference>